<proteinExistence type="predicted"/>
<reference evidence="1 2" key="1">
    <citation type="submission" date="2020-11" db="EMBL/GenBank/DDBJ databases">
        <title>Indigenous Rhizobia Nodulating Common beans in Western Kenya.</title>
        <authorList>
            <person name="Wekesa C.S."/>
            <person name="Oelmueller R."/>
            <person name="Furch A.C."/>
        </authorList>
    </citation>
    <scope>NUCLEOTIDE SEQUENCE [LARGE SCALE GENOMIC DNA]</scope>
    <source>
        <strain evidence="2">BS3</strain>
    </source>
</reference>
<sequence>MSIRLMNAPNNYPYTYGWGVYPQLATELGKRRRSAKNMLGFIDATPGVKPSDWRYSALVLEGTFKSVAGESSRDWFTLSNHLGQPSRALAHEIFEHLRTLKEHDPRSSEAGRILDLLEDLALPDMLQYFRETTSAGDPRPVDTRDGWCHVLWSHETPDRLLVGAVHGTPVEVVSVLDHRSPGACHGVLAAWHVEDPDWAASQIVRTFGKSLDQLGLMQLPAAEGIPAIKLLTENAIWKTIIKSPWHVEAVGPSCGEAADTDSHDASRLSL</sequence>
<gene>
    <name evidence="1" type="ORF">HER27_010755</name>
</gene>
<dbReference type="Proteomes" id="UP000540266">
    <property type="component" value="Chromosome"/>
</dbReference>
<dbReference type="RefSeq" id="WP_167860816.1">
    <property type="nucleotide sequence ID" value="NZ_CP064931.1"/>
</dbReference>
<dbReference type="EMBL" id="CP064931">
    <property type="protein sequence ID" value="QPK10971.1"/>
    <property type="molecule type" value="Genomic_DNA"/>
</dbReference>
<dbReference type="AlphaFoldDB" id="A0A7X6J0H6"/>
<accession>A0A7X6J0H6</accession>
<evidence type="ECO:0000313" key="2">
    <source>
        <dbReference type="Proteomes" id="UP000540266"/>
    </source>
</evidence>
<organism evidence="1 2">
    <name type="scientific">Rhizobium phaseoli</name>
    <dbReference type="NCBI Taxonomy" id="396"/>
    <lineage>
        <taxon>Bacteria</taxon>
        <taxon>Pseudomonadati</taxon>
        <taxon>Pseudomonadota</taxon>
        <taxon>Alphaproteobacteria</taxon>
        <taxon>Hyphomicrobiales</taxon>
        <taxon>Rhizobiaceae</taxon>
        <taxon>Rhizobium/Agrobacterium group</taxon>
        <taxon>Rhizobium</taxon>
    </lineage>
</organism>
<evidence type="ECO:0000313" key="1">
    <source>
        <dbReference type="EMBL" id="QPK10971.1"/>
    </source>
</evidence>
<protein>
    <submittedName>
        <fullName evidence="1">Uncharacterized protein</fullName>
    </submittedName>
</protein>
<name>A0A7X6J0H6_9HYPH</name>